<evidence type="ECO:0000256" key="1">
    <source>
        <dbReference type="SAM" id="SignalP"/>
    </source>
</evidence>
<accession>A0A2Z4PSV8</accession>
<sequence length="118" mass="13259">MFKNIITTAVLAFTILTSTVAYSGAGHSHSSSVQPTNEQVISKAFQELIIIVDKSELVEGKTLDRSWKEVTNKKMHNKSLRHYIISFTQAQDKETLYILLNNQGTYLGANFNGAFEEF</sequence>
<evidence type="ECO:0000313" key="2">
    <source>
        <dbReference type="EMBL" id="AWY00540.1"/>
    </source>
</evidence>
<dbReference type="InterPro" id="IPR045503">
    <property type="entry name" value="DUF6488"/>
</dbReference>
<organism evidence="2 3">
    <name type="scientific">Marinomonas primoryensis</name>
    <dbReference type="NCBI Taxonomy" id="178399"/>
    <lineage>
        <taxon>Bacteria</taxon>
        <taxon>Pseudomonadati</taxon>
        <taxon>Pseudomonadota</taxon>
        <taxon>Gammaproteobacteria</taxon>
        <taxon>Oceanospirillales</taxon>
        <taxon>Oceanospirillaceae</taxon>
        <taxon>Marinomonas</taxon>
    </lineage>
</organism>
<gene>
    <name evidence="2" type="ORF">A8139_11480</name>
</gene>
<evidence type="ECO:0000313" key="3">
    <source>
        <dbReference type="Proteomes" id="UP000249898"/>
    </source>
</evidence>
<dbReference type="Proteomes" id="UP000249898">
    <property type="component" value="Chromosome"/>
</dbReference>
<protein>
    <recommendedName>
        <fullName evidence="4">DUF3887 domain-containing protein</fullName>
    </recommendedName>
</protein>
<reference evidence="2 3" key="1">
    <citation type="submission" date="2016-06" db="EMBL/GenBank/DDBJ databases">
        <title>The sequenced genome of the ice-adhering bacterium Marinomonas primoryensis, from Antarctica.</title>
        <authorList>
            <person name="Graham L."/>
            <person name="Vance T.D.R."/>
            <person name="Davies P.L."/>
        </authorList>
    </citation>
    <scope>NUCLEOTIDE SEQUENCE [LARGE SCALE GENOMIC DNA]</scope>
    <source>
        <strain evidence="2 3">AceL</strain>
    </source>
</reference>
<dbReference type="EMBL" id="CP016181">
    <property type="protein sequence ID" value="AWY00540.1"/>
    <property type="molecule type" value="Genomic_DNA"/>
</dbReference>
<dbReference type="AlphaFoldDB" id="A0A2Z4PSV8"/>
<feature type="chain" id="PRO_5016300305" description="DUF3887 domain-containing protein" evidence="1">
    <location>
        <begin position="24"/>
        <end position="118"/>
    </location>
</feature>
<dbReference type="Pfam" id="PF20098">
    <property type="entry name" value="DUF6488"/>
    <property type="match status" value="1"/>
</dbReference>
<dbReference type="OrthoDB" id="7064390at2"/>
<dbReference type="RefSeq" id="WP_112138238.1">
    <property type="nucleotide sequence ID" value="NZ_CP016181.1"/>
</dbReference>
<evidence type="ECO:0008006" key="4">
    <source>
        <dbReference type="Google" id="ProtNLM"/>
    </source>
</evidence>
<feature type="signal peptide" evidence="1">
    <location>
        <begin position="1"/>
        <end position="23"/>
    </location>
</feature>
<keyword evidence="1" id="KW-0732">Signal</keyword>
<name>A0A2Z4PSV8_9GAMM</name>
<proteinExistence type="predicted"/>